<sequence>SNTCCDDEIEQIGGNTDLPEQHFLINHGMKFA</sequence>
<evidence type="ECO:0000313" key="2">
    <source>
        <dbReference type="Proteomes" id="UP000663828"/>
    </source>
</evidence>
<dbReference type="AlphaFoldDB" id="A0A816DLM6"/>
<organism evidence="1 2">
    <name type="scientific">Adineta ricciae</name>
    <name type="common">Rotifer</name>
    <dbReference type="NCBI Taxonomy" id="249248"/>
    <lineage>
        <taxon>Eukaryota</taxon>
        <taxon>Metazoa</taxon>
        <taxon>Spiralia</taxon>
        <taxon>Gnathifera</taxon>
        <taxon>Rotifera</taxon>
        <taxon>Eurotatoria</taxon>
        <taxon>Bdelloidea</taxon>
        <taxon>Adinetida</taxon>
        <taxon>Adinetidae</taxon>
        <taxon>Adineta</taxon>
    </lineage>
</organism>
<dbReference type="Proteomes" id="UP000663828">
    <property type="component" value="Unassembled WGS sequence"/>
</dbReference>
<evidence type="ECO:0000313" key="1">
    <source>
        <dbReference type="EMBL" id="CAF1636349.1"/>
    </source>
</evidence>
<proteinExistence type="predicted"/>
<feature type="non-terminal residue" evidence="1">
    <location>
        <position position="1"/>
    </location>
</feature>
<accession>A0A816DLM6</accession>
<reference evidence="1" key="1">
    <citation type="submission" date="2021-02" db="EMBL/GenBank/DDBJ databases">
        <authorList>
            <person name="Nowell W R."/>
        </authorList>
    </citation>
    <scope>NUCLEOTIDE SEQUENCE</scope>
</reference>
<comment type="caution">
    <text evidence="1">The sequence shown here is derived from an EMBL/GenBank/DDBJ whole genome shotgun (WGS) entry which is preliminary data.</text>
</comment>
<gene>
    <name evidence="1" type="ORF">XAT740_LOCUS52548</name>
</gene>
<keyword evidence="2" id="KW-1185">Reference proteome</keyword>
<protein>
    <submittedName>
        <fullName evidence="1">Uncharacterized protein</fullName>
    </submittedName>
</protein>
<dbReference type="EMBL" id="CAJNOR010008696">
    <property type="protein sequence ID" value="CAF1636349.1"/>
    <property type="molecule type" value="Genomic_DNA"/>
</dbReference>
<name>A0A816DLM6_ADIRI</name>